<evidence type="ECO:0000259" key="1">
    <source>
        <dbReference type="Pfam" id="PF09995"/>
    </source>
</evidence>
<evidence type="ECO:0000313" key="3">
    <source>
        <dbReference type="Proteomes" id="UP000198727"/>
    </source>
</evidence>
<dbReference type="InterPro" id="IPR037473">
    <property type="entry name" value="Lcp-like"/>
</dbReference>
<gene>
    <name evidence="2" type="ORF">SAMN05421810_103449</name>
</gene>
<dbReference type="OrthoDB" id="7614910at2"/>
<dbReference type="STRING" id="587909.SAMN05421810_103449"/>
<dbReference type="RefSeq" id="WP_092530076.1">
    <property type="nucleotide sequence ID" value="NZ_FOWW01000003.1"/>
</dbReference>
<dbReference type="PANTHER" id="PTHR37539">
    <property type="entry name" value="SECRETED PROTEIN-RELATED"/>
    <property type="match status" value="1"/>
</dbReference>
<evidence type="ECO:0000313" key="2">
    <source>
        <dbReference type="EMBL" id="SFP79694.1"/>
    </source>
</evidence>
<dbReference type="Proteomes" id="UP000198727">
    <property type="component" value="Unassembled WGS sequence"/>
</dbReference>
<protein>
    <recommendedName>
        <fullName evidence="1">ER-bound oxygenase mpaB/mpaB'/Rubber oxygenase catalytic domain-containing protein</fullName>
    </recommendedName>
</protein>
<sequence>MSNQPLADPELFRHGGLRLAARFLIPDDVPRRVHVDERQLRRLREFAEVQDPLADDLVAARVDRALFEQALTEGIDAVDDPPPRLAAFCRAVEATPYWVDPVRLDRGARAITRAGLLGLFPLGDMSLMGGYLASRATKSLVGTGAIEYDATRRLVETATWWIHVTTPGALRPGALGYASALRVRVVHAHVRAAMNRRDDWDYAAWDRPVNQVQTAGTLLLFSLVYVLGTQLLGIRYTARERADILHLWRYVGWLLGVADELLPATEVDAWRLLWLLAATEFIPDADSRRLAAALLRSHAAVGEGRGALGKVLSHVSVRVHSSISRLVLGKANADYLGLPNDRVAQAAVLTAAAANFAAETVRRRVPGATALQERLGRAGRHHYVAHLGRIFHPDTTYARHMRGTPSTAA</sequence>
<accession>A0A1I5T9F7</accession>
<dbReference type="PANTHER" id="PTHR37539:SF1">
    <property type="entry name" value="ER-BOUND OXYGENASE MPAB_MPAB'_RUBBER OXYGENASE CATALYTIC DOMAIN-CONTAINING PROTEIN"/>
    <property type="match status" value="1"/>
</dbReference>
<dbReference type="AlphaFoldDB" id="A0A1I5T9F7"/>
<feature type="domain" description="ER-bound oxygenase mpaB/mpaB'/Rubber oxygenase catalytic" evidence="1">
    <location>
        <begin position="119"/>
        <end position="352"/>
    </location>
</feature>
<proteinExistence type="predicted"/>
<keyword evidence="3" id="KW-1185">Reference proteome</keyword>
<name>A0A1I5T9F7_9PSEU</name>
<dbReference type="EMBL" id="FOWW01000003">
    <property type="protein sequence ID" value="SFP79694.1"/>
    <property type="molecule type" value="Genomic_DNA"/>
</dbReference>
<dbReference type="InterPro" id="IPR018713">
    <property type="entry name" value="MPAB/Lcp_cat_dom"/>
</dbReference>
<reference evidence="3" key="1">
    <citation type="submission" date="2016-10" db="EMBL/GenBank/DDBJ databases">
        <authorList>
            <person name="Varghese N."/>
            <person name="Submissions S."/>
        </authorList>
    </citation>
    <scope>NUCLEOTIDE SEQUENCE [LARGE SCALE GENOMIC DNA]</scope>
    <source>
        <strain evidence="3">CGMCC 4.5579</strain>
    </source>
</reference>
<dbReference type="Pfam" id="PF09995">
    <property type="entry name" value="MPAB_Lcp_cat"/>
    <property type="match status" value="1"/>
</dbReference>
<organism evidence="2 3">
    <name type="scientific">Amycolatopsis arida</name>
    <dbReference type="NCBI Taxonomy" id="587909"/>
    <lineage>
        <taxon>Bacteria</taxon>
        <taxon>Bacillati</taxon>
        <taxon>Actinomycetota</taxon>
        <taxon>Actinomycetes</taxon>
        <taxon>Pseudonocardiales</taxon>
        <taxon>Pseudonocardiaceae</taxon>
        <taxon>Amycolatopsis</taxon>
    </lineage>
</organism>
<dbReference type="GO" id="GO:0016491">
    <property type="term" value="F:oxidoreductase activity"/>
    <property type="evidence" value="ECO:0007669"/>
    <property type="project" value="InterPro"/>
</dbReference>